<feature type="compositionally biased region" description="Polar residues" evidence="1">
    <location>
        <begin position="159"/>
        <end position="172"/>
    </location>
</feature>
<keyword evidence="2" id="KW-0732">Signal</keyword>
<evidence type="ECO:0000256" key="2">
    <source>
        <dbReference type="SAM" id="SignalP"/>
    </source>
</evidence>
<evidence type="ECO:0000313" key="3">
    <source>
        <dbReference type="EMBL" id="UKK02799.2"/>
    </source>
</evidence>
<protein>
    <submittedName>
        <fullName evidence="3">Uncharacterized protein</fullName>
    </submittedName>
</protein>
<evidence type="ECO:0000256" key="1">
    <source>
        <dbReference type="SAM" id="MobiDB-lite"/>
    </source>
</evidence>
<reference evidence="3" key="1">
    <citation type="submission" date="2022-07" db="EMBL/GenBank/DDBJ databases">
        <title>Evaluation of T. orientalis genome assembly methods using nanopore sequencing and analysis of variation between genomes.</title>
        <authorList>
            <person name="Yam J."/>
            <person name="Micallef M.L."/>
            <person name="Liu M."/>
            <person name="Djordjevic S.P."/>
            <person name="Bogema D.R."/>
            <person name="Jenkins C."/>
        </authorList>
    </citation>
    <scope>NUCLEOTIDE SEQUENCE</scope>
    <source>
        <strain evidence="3">Goon Nure</strain>
    </source>
</reference>
<feature type="region of interest" description="Disordered" evidence="1">
    <location>
        <begin position="146"/>
        <end position="172"/>
    </location>
</feature>
<feature type="chain" id="PRO_5037217625" evidence="2">
    <location>
        <begin position="19"/>
        <end position="453"/>
    </location>
</feature>
<dbReference type="Proteomes" id="UP000244811">
    <property type="component" value="Chromosome 4"/>
</dbReference>
<proteinExistence type="predicted"/>
<name>A0A976MDS8_THEOR</name>
<sequence>MECKRLILFLSLLTHVYSINPRCNIISENLKFGEIAKGNNVVFKDRYLNSGGVFGSVLISNKNPAFVRSPSFTLCRFNKKALNLTKDNIDEYNKLDVQKSNANTPDLNTDVSQTGDEFDLNTQKTQNFTSLSQNQDSVYEHSNVDGFNAQNKDKAPRSVLNNSESTDSTQSTTVASCKLVKHDEGAVERLLSRLNLKRDFVSVTDKLKKVKQGVASALYPSGASNQVMNFTNWKMLERTLLSMSSTVALNVKPLSVVDVDEDKNMVGFLKNKLAKTRLSTLLFASVFKDLVSRVLSFYWFNKCIRVADNPRGYRIMSTLGFSLLTLWDFFINLKALEPKSVLLAVNHVFKQMFTQTSNAINQHYYSTSYYLNDQKEVNPLVELSPNDKQPFPVNGFKDEFSFIFDILGMSLGMYVSHLINEVNSNELKLFTIGSNLLLGNLITLIVTRFLKSN</sequence>
<dbReference type="AlphaFoldDB" id="A0A976MDS8"/>
<evidence type="ECO:0000313" key="4">
    <source>
        <dbReference type="Proteomes" id="UP000244811"/>
    </source>
</evidence>
<feature type="signal peptide" evidence="2">
    <location>
        <begin position="1"/>
        <end position="18"/>
    </location>
</feature>
<gene>
    <name evidence="3" type="ORF">MACK_002896</name>
</gene>
<organism evidence="3 4">
    <name type="scientific">Theileria orientalis</name>
    <dbReference type="NCBI Taxonomy" id="68886"/>
    <lineage>
        <taxon>Eukaryota</taxon>
        <taxon>Sar</taxon>
        <taxon>Alveolata</taxon>
        <taxon>Apicomplexa</taxon>
        <taxon>Aconoidasida</taxon>
        <taxon>Piroplasmida</taxon>
        <taxon>Theileriidae</taxon>
        <taxon>Theileria</taxon>
    </lineage>
</organism>
<dbReference type="EMBL" id="CP056072">
    <property type="protein sequence ID" value="UKK02799.2"/>
    <property type="molecule type" value="Genomic_DNA"/>
</dbReference>
<accession>A0A976MDS8</accession>